<dbReference type="Gene3D" id="3.40.50.450">
    <property type="match status" value="1"/>
</dbReference>
<dbReference type="InterPro" id="IPR059206">
    <property type="entry name" value="Sll1717-like"/>
</dbReference>
<evidence type="ECO:0000313" key="2">
    <source>
        <dbReference type="Proteomes" id="UP000239576"/>
    </source>
</evidence>
<sequence>MKTGFFAYSSQPKSSGESIEEAIKLINSSQVASLKSWRSQTINGKLIIDEVTRAIDEADYFCVDLTGFSDNVIFELGYAMAKDKAIFLIFDNTHIESVRRYKEFSALTTTGYQSYINTTDIVSAFNSFIFNDTTQEKQKKKQKQGLDNSRHPLLFLKNQFDNIYSQAISNQILKYKIPCSTDDASENRIQPLEWYLQKLNKAVLIEFSSIDRSGYQIQNSKCSLIAGFALGCNLDLLMLAEEPYEVPIDYRDLLVKYNRKKRCEEIVADFLAPLKDRLLEYIYQQKTSQQIKNELTKLQQISFGEFLAENESEELPYYYVQNFNIPALIKNDYNIVIGRKGTGKTATLYYLKSLLEKDSRNHVCLIKPVNFEIDALVKILQVSSEEYEKSYLVESAWKLLIYTEVAKSVYLKITSKHSYALTTTETAFKDFIDSNSELFLKDFSERLEEEIEKISQANIINTGEKFSEFKIKLAEIMHDETLSKIRNFLAELFDKDRKILVLIDNLDKSWKKGNKLNLQSEWILGLLGVTGRIVRELSSFTVKGQPKKIDFHLTIFLRSDIFKYILGVAREPDKIEYTNLLKSGDKDVLFRIIEQRFVELSVNELLASTLWEKYIVKTVKDVPVKDYIYDKLIPRPRDIIYFFKNAHENAISRGHSIIEEDDLETAYENYSAWAFLSMLVENGVTIDQLKEFLYQLVSCPNIIDKETLYVAMCDADLSESEEFLDNLIEHLSTLSILGKEVEKNQFEFEYAFDSKELINARAKKLSSNRYKLNNALLPYLSLTNEFE</sequence>
<dbReference type="NCBIfam" id="NF047389">
    <property type="entry name" value="ATPase_Sll1717"/>
    <property type="match status" value="1"/>
</dbReference>
<protein>
    <submittedName>
        <fullName evidence="1">Uncharacterized protein</fullName>
    </submittedName>
</protein>
<evidence type="ECO:0000313" key="1">
    <source>
        <dbReference type="EMBL" id="PSB25989.1"/>
    </source>
</evidence>
<dbReference type="EMBL" id="PVWK01000117">
    <property type="protein sequence ID" value="PSB25989.1"/>
    <property type="molecule type" value="Genomic_DNA"/>
</dbReference>
<accession>A0A2T1DZU9</accession>
<dbReference type="Proteomes" id="UP000239576">
    <property type="component" value="Unassembled WGS sequence"/>
</dbReference>
<dbReference type="RefSeq" id="WP_106258327.1">
    <property type="nucleotide sequence ID" value="NZ_CAWNSW010000166.1"/>
</dbReference>
<proteinExistence type="predicted"/>
<comment type="caution">
    <text evidence="1">The sequence shown here is derived from an EMBL/GenBank/DDBJ whole genome shotgun (WGS) entry which is preliminary data.</text>
</comment>
<dbReference type="AlphaFoldDB" id="A0A2T1DZU9"/>
<organism evidence="1 2">
    <name type="scientific">Stenomitos frigidus ULC18</name>
    <dbReference type="NCBI Taxonomy" id="2107698"/>
    <lineage>
        <taxon>Bacteria</taxon>
        <taxon>Bacillati</taxon>
        <taxon>Cyanobacteriota</taxon>
        <taxon>Cyanophyceae</taxon>
        <taxon>Leptolyngbyales</taxon>
        <taxon>Leptolyngbyaceae</taxon>
        <taxon>Stenomitos</taxon>
    </lineage>
</organism>
<keyword evidence="2" id="KW-1185">Reference proteome</keyword>
<dbReference type="InterPro" id="IPR027417">
    <property type="entry name" value="P-loop_NTPase"/>
</dbReference>
<reference evidence="1 2" key="2">
    <citation type="submission" date="2018-03" db="EMBL/GenBank/DDBJ databases">
        <title>The ancient ancestry and fast evolution of plastids.</title>
        <authorList>
            <person name="Moore K.R."/>
            <person name="Magnabosco C."/>
            <person name="Momper L."/>
            <person name="Gold D.A."/>
            <person name="Bosak T."/>
            <person name="Fournier G.P."/>
        </authorList>
    </citation>
    <scope>NUCLEOTIDE SEQUENCE [LARGE SCALE GENOMIC DNA]</scope>
    <source>
        <strain evidence="1 2">ULC18</strain>
    </source>
</reference>
<dbReference type="SUPFAM" id="SSF52540">
    <property type="entry name" value="P-loop containing nucleoside triphosphate hydrolases"/>
    <property type="match status" value="1"/>
</dbReference>
<dbReference type="OrthoDB" id="9179688at2"/>
<reference evidence="2" key="1">
    <citation type="submission" date="2018-02" db="EMBL/GenBank/DDBJ databases">
        <authorList>
            <person name="Moore K."/>
            <person name="Momper L."/>
        </authorList>
    </citation>
    <scope>NUCLEOTIDE SEQUENCE [LARGE SCALE GENOMIC DNA]</scope>
    <source>
        <strain evidence="2">ULC18</strain>
    </source>
</reference>
<gene>
    <name evidence="1" type="ORF">C7B82_21030</name>
</gene>
<name>A0A2T1DZU9_9CYAN</name>